<keyword evidence="2" id="KW-1185">Reference proteome</keyword>
<sequence>MRGCLVAILIFAVLGLSFYFFVAGPTENIDREYPGIMYTTDGEIEEQITVKLRGALTEPLMSEPTFEGEIEITGDEIYYSESIPEIECAEGIFFLGFPEQETPEGIVSGSVTISDDLEKLIGSLSLNNKYTYYFGAPGESLEEILAIKMYE</sequence>
<evidence type="ECO:0000313" key="1">
    <source>
        <dbReference type="EMBL" id="ACB83889.1"/>
    </source>
</evidence>
<reference evidence="1 2" key="2">
    <citation type="journal article" date="2011" name="J. Bacteriol.">
        <title>Complete genome sequence of the anaerobic, halophilic alkalithermophile Natranaerobius thermophilus JW/NM-WN-LF.</title>
        <authorList>
            <person name="Zhao B."/>
            <person name="Mesbah N.M."/>
            <person name="Dalin E."/>
            <person name="Goodwin L."/>
            <person name="Nolan M."/>
            <person name="Pitluck S."/>
            <person name="Chertkov O."/>
            <person name="Brettin T.S."/>
            <person name="Han J."/>
            <person name="Larimer F.W."/>
            <person name="Land M.L."/>
            <person name="Hauser L."/>
            <person name="Kyrpides N."/>
            <person name="Wiegel J."/>
        </authorList>
    </citation>
    <scope>NUCLEOTIDE SEQUENCE [LARGE SCALE GENOMIC DNA]</scope>
    <source>
        <strain evidence="2">ATCC BAA-1301 / DSM 18059 / JW/NM-WN-LF</strain>
    </source>
</reference>
<accession>B2A4W7</accession>
<dbReference type="HOGENOM" id="CLU_1729428_0_0_9"/>
<dbReference type="EMBL" id="CP001034">
    <property type="protein sequence ID" value="ACB83889.1"/>
    <property type="molecule type" value="Genomic_DNA"/>
</dbReference>
<dbReference type="KEGG" id="nth:Nther_0291"/>
<dbReference type="InParanoid" id="B2A4W7"/>
<protein>
    <submittedName>
        <fullName evidence="1">Uncharacterized protein</fullName>
    </submittedName>
</protein>
<dbReference type="Proteomes" id="UP000001683">
    <property type="component" value="Chromosome"/>
</dbReference>
<name>B2A4W7_NATTJ</name>
<gene>
    <name evidence="1" type="ordered locus">Nther_0291</name>
</gene>
<evidence type="ECO:0000313" key="2">
    <source>
        <dbReference type="Proteomes" id="UP000001683"/>
    </source>
</evidence>
<reference evidence="1 2" key="1">
    <citation type="submission" date="2008-04" db="EMBL/GenBank/DDBJ databases">
        <title>Complete sequence of chromosome of Natranaerobius thermophilus JW/NM-WN-LF.</title>
        <authorList>
            <consortium name="US DOE Joint Genome Institute"/>
            <person name="Copeland A."/>
            <person name="Lucas S."/>
            <person name="Lapidus A."/>
            <person name="Glavina del Rio T."/>
            <person name="Dalin E."/>
            <person name="Tice H."/>
            <person name="Bruce D."/>
            <person name="Goodwin L."/>
            <person name="Pitluck S."/>
            <person name="Chertkov O."/>
            <person name="Brettin T."/>
            <person name="Detter J.C."/>
            <person name="Han C."/>
            <person name="Kuske C.R."/>
            <person name="Schmutz J."/>
            <person name="Larimer F."/>
            <person name="Land M."/>
            <person name="Hauser L."/>
            <person name="Kyrpides N."/>
            <person name="Lykidis A."/>
            <person name="Mesbah N.M."/>
            <person name="Wiegel J."/>
        </authorList>
    </citation>
    <scope>NUCLEOTIDE SEQUENCE [LARGE SCALE GENOMIC DNA]</scope>
    <source>
        <strain evidence="2">ATCC BAA-1301 / DSM 18059 / JW/NM-WN-LF</strain>
    </source>
</reference>
<dbReference type="RefSeq" id="WP_012446777.1">
    <property type="nucleotide sequence ID" value="NC_010718.1"/>
</dbReference>
<organism evidence="1 2">
    <name type="scientific">Natranaerobius thermophilus (strain ATCC BAA-1301 / DSM 18059 / JW/NM-WN-LF)</name>
    <dbReference type="NCBI Taxonomy" id="457570"/>
    <lineage>
        <taxon>Bacteria</taxon>
        <taxon>Bacillati</taxon>
        <taxon>Bacillota</taxon>
        <taxon>Clostridia</taxon>
        <taxon>Natranaerobiales</taxon>
        <taxon>Natranaerobiaceae</taxon>
        <taxon>Natranaerobius</taxon>
    </lineage>
</organism>
<proteinExistence type="predicted"/>
<dbReference type="OrthoDB" id="9888221at2"/>
<dbReference type="AlphaFoldDB" id="B2A4W7"/>